<name>A0A840S5N0_9BURK</name>
<dbReference type="Pfam" id="PF02230">
    <property type="entry name" value="Abhydrolase_2"/>
    <property type="match status" value="1"/>
</dbReference>
<dbReference type="EMBL" id="JACHHO010000003">
    <property type="protein sequence ID" value="MBB5204882.1"/>
    <property type="molecule type" value="Genomic_DNA"/>
</dbReference>
<dbReference type="PROSITE" id="PS51318">
    <property type="entry name" value="TAT"/>
    <property type="match status" value="1"/>
</dbReference>
<reference evidence="5 6" key="1">
    <citation type="submission" date="2020-08" db="EMBL/GenBank/DDBJ databases">
        <title>Genomic Encyclopedia of Type Strains, Phase IV (KMG-IV): sequencing the most valuable type-strain genomes for metagenomic binning, comparative biology and taxonomic classification.</title>
        <authorList>
            <person name="Goeker M."/>
        </authorList>
    </citation>
    <scope>NUCLEOTIDE SEQUENCE [LARGE SCALE GENOMIC DNA]</scope>
    <source>
        <strain evidence="5 6">DSM 23958</strain>
    </source>
</reference>
<evidence type="ECO:0000256" key="3">
    <source>
        <dbReference type="SAM" id="SignalP"/>
    </source>
</evidence>
<evidence type="ECO:0000259" key="4">
    <source>
        <dbReference type="Pfam" id="PF02230"/>
    </source>
</evidence>
<proteinExistence type="predicted"/>
<dbReference type="Gene3D" id="3.40.50.1820">
    <property type="entry name" value="alpha/beta hydrolase"/>
    <property type="match status" value="1"/>
</dbReference>
<dbReference type="RefSeq" id="WP_175423464.1">
    <property type="nucleotide sequence ID" value="NZ_CP040709.1"/>
</dbReference>
<evidence type="ECO:0000313" key="5">
    <source>
        <dbReference type="EMBL" id="MBB5204882.1"/>
    </source>
</evidence>
<dbReference type="SUPFAM" id="SSF53474">
    <property type="entry name" value="alpha/beta-Hydrolases"/>
    <property type="match status" value="1"/>
</dbReference>
<feature type="chain" id="PRO_5032748431" evidence="3">
    <location>
        <begin position="29"/>
        <end position="254"/>
    </location>
</feature>
<keyword evidence="1 3" id="KW-0732">Signal</keyword>
<gene>
    <name evidence="5" type="ORF">HNQ51_002201</name>
</gene>
<dbReference type="InterPro" id="IPR003140">
    <property type="entry name" value="PLipase/COase/thioEstase"/>
</dbReference>
<dbReference type="AlphaFoldDB" id="A0A840S5N0"/>
<dbReference type="Proteomes" id="UP000554837">
    <property type="component" value="Unassembled WGS sequence"/>
</dbReference>
<evidence type="ECO:0000256" key="2">
    <source>
        <dbReference type="ARBA" id="ARBA00022801"/>
    </source>
</evidence>
<comment type="caution">
    <text evidence="5">The sequence shown here is derived from an EMBL/GenBank/DDBJ whole genome shotgun (WGS) entry which is preliminary data.</text>
</comment>
<protein>
    <submittedName>
        <fullName evidence="5">Poly(3-hydroxybutyrate) depolymerase</fullName>
    </submittedName>
</protein>
<keyword evidence="6" id="KW-1185">Reference proteome</keyword>
<accession>A0A840S5N0</accession>
<evidence type="ECO:0000256" key="1">
    <source>
        <dbReference type="ARBA" id="ARBA00022729"/>
    </source>
</evidence>
<keyword evidence="2" id="KW-0378">Hydrolase</keyword>
<dbReference type="InterPro" id="IPR050955">
    <property type="entry name" value="Plant_Biomass_Hydrol_Est"/>
</dbReference>
<dbReference type="GO" id="GO:0016787">
    <property type="term" value="F:hydrolase activity"/>
    <property type="evidence" value="ECO:0007669"/>
    <property type="project" value="UniProtKB-KW"/>
</dbReference>
<feature type="domain" description="Phospholipase/carboxylesterase/thioesterase" evidence="4">
    <location>
        <begin position="124"/>
        <end position="231"/>
    </location>
</feature>
<dbReference type="InterPro" id="IPR029058">
    <property type="entry name" value="AB_hydrolase_fold"/>
</dbReference>
<dbReference type="PANTHER" id="PTHR43037:SF5">
    <property type="entry name" value="FERULOYL ESTERASE"/>
    <property type="match status" value="1"/>
</dbReference>
<feature type="signal peptide" evidence="3">
    <location>
        <begin position="1"/>
        <end position="28"/>
    </location>
</feature>
<sequence length="254" mass="27481">MSETQHRRRRFVMAALGCGASGAPSAWAVPPAAPPASVLAGGEWPDERLPSGRRYRLVLPQGLDPAKPLQLVLALHGMGKDSKDLMPRYSGFNASAHRHELAVAYAQAQPGGWGQRGRDLQADLAYLDELLEALKARLPVDGRRVHLMGFSSGARLALQAAAARPGRYASLVCHSTLLPAPAAARMPPQLWVHGEKDRLVPLARIRTAVAAAVKARQRAELLAVPELGHQWARQADINTRIWTFMALQTLGTLS</sequence>
<dbReference type="InterPro" id="IPR006311">
    <property type="entry name" value="TAT_signal"/>
</dbReference>
<dbReference type="PANTHER" id="PTHR43037">
    <property type="entry name" value="UNNAMED PRODUCT-RELATED"/>
    <property type="match status" value="1"/>
</dbReference>
<organism evidence="5 6">
    <name type="scientific">Inhella inkyongensis</name>
    <dbReference type="NCBI Taxonomy" id="392593"/>
    <lineage>
        <taxon>Bacteria</taxon>
        <taxon>Pseudomonadati</taxon>
        <taxon>Pseudomonadota</taxon>
        <taxon>Betaproteobacteria</taxon>
        <taxon>Burkholderiales</taxon>
        <taxon>Sphaerotilaceae</taxon>
        <taxon>Inhella</taxon>
    </lineage>
</organism>
<evidence type="ECO:0000313" key="6">
    <source>
        <dbReference type="Proteomes" id="UP000554837"/>
    </source>
</evidence>